<evidence type="ECO:0000313" key="14">
    <source>
        <dbReference type="Proteomes" id="UP001154265"/>
    </source>
</evidence>
<reference evidence="13" key="2">
    <citation type="submission" date="2022-01" db="EMBL/GenBank/DDBJ databases">
        <authorList>
            <person name="Zivanovic Y."/>
            <person name="Moreira D."/>
            <person name="Lopez-Garcia P."/>
        </authorList>
    </citation>
    <scope>NUCLEOTIDE SEQUENCE</scope>
    <source>
        <strain evidence="13">G9</strain>
    </source>
</reference>
<keyword evidence="5" id="KW-0662">Pyridine nucleotide biosynthesis</keyword>
<evidence type="ECO:0000256" key="3">
    <source>
        <dbReference type="ARBA" id="ARBA00009400"/>
    </source>
</evidence>
<dbReference type="Proteomes" id="UP001154265">
    <property type="component" value="Unassembled WGS sequence"/>
</dbReference>
<evidence type="ECO:0000256" key="2">
    <source>
        <dbReference type="ARBA" id="ARBA00004893"/>
    </source>
</evidence>
<protein>
    <recommendedName>
        <fullName evidence="4">nicotinate-nucleotide diphosphorylase (carboxylating)</fullName>
        <ecNumber evidence="4">2.4.2.19</ecNumber>
    </recommendedName>
    <alternativeName>
        <fullName evidence="8">Quinolinate phosphoribosyltransferase [decarboxylating]</fullName>
    </alternativeName>
</protein>
<comment type="catalytic activity">
    <reaction evidence="9">
        <text>nicotinate beta-D-ribonucleotide + CO2 + diphosphate = quinolinate + 5-phospho-alpha-D-ribose 1-diphosphate + 2 H(+)</text>
        <dbReference type="Rhea" id="RHEA:12733"/>
        <dbReference type="ChEBI" id="CHEBI:15378"/>
        <dbReference type="ChEBI" id="CHEBI:16526"/>
        <dbReference type="ChEBI" id="CHEBI:29959"/>
        <dbReference type="ChEBI" id="CHEBI:33019"/>
        <dbReference type="ChEBI" id="CHEBI:57502"/>
        <dbReference type="ChEBI" id="CHEBI:58017"/>
        <dbReference type="EC" id="2.4.2.19"/>
    </reaction>
</comment>
<reference evidence="13" key="1">
    <citation type="journal article" date="2022" name="Genome Biol. Evol.">
        <title>A New Gene Family Diagnostic for Intracellular Biomineralization of Amorphous Ca Carbonates by Cyanobacteria.</title>
        <authorList>
            <person name="Benzerara K."/>
            <person name="Duprat E."/>
            <person name="Bitard-Feildel T."/>
            <person name="Caumes G."/>
            <person name="Cassier-Chauvat C."/>
            <person name="Chauvat F."/>
            <person name="Dezi M."/>
            <person name="Diop S.I."/>
            <person name="Gaschignard G."/>
            <person name="Gorgen S."/>
            <person name="Gugger M."/>
            <person name="Lopez-Garcia P."/>
            <person name="Millet M."/>
            <person name="Skouri-Panet F."/>
            <person name="Moreira D."/>
            <person name="Callebaut I."/>
        </authorList>
    </citation>
    <scope>NUCLEOTIDE SEQUENCE</scope>
    <source>
        <strain evidence="13">G9</strain>
    </source>
</reference>
<evidence type="ECO:0000256" key="10">
    <source>
        <dbReference type="PIRNR" id="PIRNR006250"/>
    </source>
</evidence>
<keyword evidence="14" id="KW-1185">Reference proteome</keyword>
<evidence type="ECO:0000256" key="6">
    <source>
        <dbReference type="ARBA" id="ARBA00022676"/>
    </source>
</evidence>
<evidence type="ECO:0000259" key="12">
    <source>
        <dbReference type="Pfam" id="PF02749"/>
    </source>
</evidence>
<dbReference type="InterPro" id="IPR002638">
    <property type="entry name" value="Quinolinate_PRibosylTrfase_C"/>
</dbReference>
<dbReference type="SUPFAM" id="SSF51690">
    <property type="entry name" value="Nicotinate/Quinolinate PRTase C-terminal domain-like"/>
    <property type="match status" value="1"/>
</dbReference>
<gene>
    <name evidence="13" type="primary">nadC</name>
    <name evidence="13" type="ORF">L3556_00060</name>
</gene>
<dbReference type="PANTHER" id="PTHR32179">
    <property type="entry name" value="NICOTINATE-NUCLEOTIDE PYROPHOSPHORYLASE [CARBOXYLATING]"/>
    <property type="match status" value="1"/>
</dbReference>
<evidence type="ECO:0000256" key="8">
    <source>
        <dbReference type="ARBA" id="ARBA00033102"/>
    </source>
</evidence>
<evidence type="ECO:0000256" key="7">
    <source>
        <dbReference type="ARBA" id="ARBA00022679"/>
    </source>
</evidence>
<organism evidence="13 14">
    <name type="scientific">Candidatus Synechococcus calcipolaris G9</name>
    <dbReference type="NCBI Taxonomy" id="1497997"/>
    <lineage>
        <taxon>Bacteria</taxon>
        <taxon>Bacillati</taxon>
        <taxon>Cyanobacteriota</taxon>
        <taxon>Cyanophyceae</taxon>
        <taxon>Synechococcales</taxon>
        <taxon>Synechococcaceae</taxon>
        <taxon>Synechococcus</taxon>
    </lineage>
</organism>
<dbReference type="PANTHER" id="PTHR32179:SF3">
    <property type="entry name" value="NICOTINATE-NUCLEOTIDE PYROPHOSPHORYLASE [CARBOXYLATING]"/>
    <property type="match status" value="1"/>
</dbReference>
<comment type="function">
    <text evidence="1">Involved in the catabolism of quinolinic acid (QA).</text>
</comment>
<dbReference type="PIRSF" id="PIRSF006250">
    <property type="entry name" value="NadC_ModD"/>
    <property type="match status" value="1"/>
</dbReference>
<comment type="pathway">
    <text evidence="2">Cofactor biosynthesis; NAD(+) biosynthesis; nicotinate D-ribonucleotide from quinolinate: step 1/1.</text>
</comment>
<sequence>MAESSLALSPPWLVLEPLVIQWLQEDMGRGDRTTAALDLGDRRGRATLTVKQAGVVAGLPIAAKVFQLLDATAQMVVHFPDGTDCSAGAIAAEIEASLEAILLGERVALNVIMALSGIASLTRTYAQEIADLATQLVDTRKTTPGFRLLEKYATALGGARNHRFGLDDAVMIKDNHILAAGSLTRAVQRVRRSIPLTHTVEVETETLDQVKEALGAGVNIIMLDNMPIERINAAVELIRRHSTAIKIEASGNITLETLRTVALTGVDYISTSGTITRAPWLDWSLTVVPLEELEQSQ</sequence>
<dbReference type="Gene3D" id="3.90.1170.20">
    <property type="entry name" value="Quinolinate phosphoribosyl transferase, N-terminal domain"/>
    <property type="match status" value="1"/>
</dbReference>
<evidence type="ECO:0000256" key="5">
    <source>
        <dbReference type="ARBA" id="ARBA00022642"/>
    </source>
</evidence>
<dbReference type="EMBL" id="JAKKUT010000001">
    <property type="protein sequence ID" value="MDG2989330.1"/>
    <property type="molecule type" value="Genomic_DNA"/>
</dbReference>
<dbReference type="EC" id="2.4.2.19" evidence="4"/>
<evidence type="ECO:0000256" key="9">
    <source>
        <dbReference type="ARBA" id="ARBA00047445"/>
    </source>
</evidence>
<dbReference type="InterPro" id="IPR013785">
    <property type="entry name" value="Aldolase_TIM"/>
</dbReference>
<dbReference type="GO" id="GO:0004514">
    <property type="term" value="F:nicotinate-nucleotide diphosphorylase (carboxylating) activity"/>
    <property type="evidence" value="ECO:0007669"/>
    <property type="project" value="UniProtKB-EC"/>
</dbReference>
<dbReference type="InterPro" id="IPR004393">
    <property type="entry name" value="NadC"/>
</dbReference>
<feature type="domain" description="Quinolinate phosphoribosyl transferase N-terminal" evidence="12">
    <location>
        <begin position="31"/>
        <end position="116"/>
    </location>
</feature>
<proteinExistence type="inferred from homology"/>
<dbReference type="InterPro" id="IPR022412">
    <property type="entry name" value="Quinolinate_PRibosylTrfase_N"/>
</dbReference>
<keyword evidence="7 10" id="KW-0808">Transferase</keyword>
<dbReference type="InterPro" id="IPR027277">
    <property type="entry name" value="NadC/ModD"/>
</dbReference>
<dbReference type="Gene3D" id="3.20.20.70">
    <property type="entry name" value="Aldolase class I"/>
    <property type="match status" value="1"/>
</dbReference>
<dbReference type="NCBIfam" id="TIGR00078">
    <property type="entry name" value="nadC"/>
    <property type="match status" value="1"/>
</dbReference>
<evidence type="ECO:0000256" key="4">
    <source>
        <dbReference type="ARBA" id="ARBA00011944"/>
    </source>
</evidence>
<feature type="domain" description="Quinolinate phosphoribosyl transferase C-terminal" evidence="11">
    <location>
        <begin position="118"/>
        <end position="285"/>
    </location>
</feature>
<name>A0ABT6EWP8_9SYNE</name>
<evidence type="ECO:0000259" key="11">
    <source>
        <dbReference type="Pfam" id="PF01729"/>
    </source>
</evidence>
<dbReference type="Pfam" id="PF01729">
    <property type="entry name" value="QRPTase_C"/>
    <property type="match status" value="1"/>
</dbReference>
<keyword evidence="6 10" id="KW-0328">Glycosyltransferase</keyword>
<dbReference type="InterPro" id="IPR037128">
    <property type="entry name" value="Quinolinate_PRibosylTase_N_sf"/>
</dbReference>
<dbReference type="CDD" id="cd01572">
    <property type="entry name" value="QPRTase"/>
    <property type="match status" value="1"/>
</dbReference>
<dbReference type="InterPro" id="IPR036068">
    <property type="entry name" value="Nicotinate_pribotase-like_C"/>
</dbReference>
<dbReference type="Pfam" id="PF02749">
    <property type="entry name" value="QRPTase_N"/>
    <property type="match status" value="1"/>
</dbReference>
<comment type="caution">
    <text evidence="13">The sequence shown here is derived from an EMBL/GenBank/DDBJ whole genome shotgun (WGS) entry which is preliminary data.</text>
</comment>
<dbReference type="RefSeq" id="WP_277865258.1">
    <property type="nucleotide sequence ID" value="NZ_JAKKUT010000001.1"/>
</dbReference>
<evidence type="ECO:0000313" key="13">
    <source>
        <dbReference type="EMBL" id="MDG2989330.1"/>
    </source>
</evidence>
<evidence type="ECO:0000256" key="1">
    <source>
        <dbReference type="ARBA" id="ARBA00003237"/>
    </source>
</evidence>
<dbReference type="SUPFAM" id="SSF54675">
    <property type="entry name" value="Nicotinate/Quinolinate PRTase N-terminal domain-like"/>
    <property type="match status" value="1"/>
</dbReference>
<comment type="similarity">
    <text evidence="3 10">Belongs to the NadC/ModD family.</text>
</comment>
<accession>A0ABT6EWP8</accession>